<dbReference type="InterPro" id="IPR036890">
    <property type="entry name" value="HATPase_C_sf"/>
</dbReference>
<keyword evidence="6" id="KW-0597">Phosphoprotein</keyword>
<protein>
    <recommendedName>
        <fullName evidence="3">histidine kinase</fullName>
        <ecNumber evidence="3">2.7.13.3</ecNumber>
    </recommendedName>
</protein>
<keyword evidence="4" id="KW-0813">Transport</keyword>
<dbReference type="InterPro" id="IPR003594">
    <property type="entry name" value="HATPase_dom"/>
</dbReference>
<dbReference type="RefSeq" id="WP_110573985.1">
    <property type="nucleotide sequence ID" value="NZ_PIPV01000003.1"/>
</dbReference>
<accession>A0A432Y8G4</accession>
<gene>
    <name evidence="17" type="primary">phoR</name>
    <name evidence="17" type="ORF">CWE25_06280</name>
</gene>
<dbReference type="GO" id="GO:0016036">
    <property type="term" value="P:cellular response to phosphate starvation"/>
    <property type="evidence" value="ECO:0007669"/>
    <property type="project" value="TreeGrafter"/>
</dbReference>
<dbReference type="InterPro" id="IPR004358">
    <property type="entry name" value="Sig_transdc_His_kin-like_C"/>
</dbReference>
<dbReference type="SUPFAM" id="SSF55785">
    <property type="entry name" value="PYP-like sensor domain (PAS domain)"/>
    <property type="match status" value="1"/>
</dbReference>
<dbReference type="InterPro" id="IPR050351">
    <property type="entry name" value="BphY/WalK/GraS-like"/>
</dbReference>
<dbReference type="FunFam" id="3.30.565.10:FF:000006">
    <property type="entry name" value="Sensor histidine kinase WalK"/>
    <property type="match status" value="1"/>
</dbReference>
<organism evidence="17 18">
    <name type="scientific">Idiomarina fontislapidosi</name>
    <dbReference type="NCBI Taxonomy" id="263723"/>
    <lineage>
        <taxon>Bacteria</taxon>
        <taxon>Pseudomonadati</taxon>
        <taxon>Pseudomonadota</taxon>
        <taxon>Gammaproteobacteria</taxon>
        <taxon>Alteromonadales</taxon>
        <taxon>Idiomarinaceae</taxon>
        <taxon>Idiomarina</taxon>
    </lineage>
</organism>
<evidence type="ECO:0000256" key="11">
    <source>
        <dbReference type="ARBA" id="ARBA00022840"/>
    </source>
</evidence>
<dbReference type="Proteomes" id="UP000287330">
    <property type="component" value="Unassembled WGS sequence"/>
</dbReference>
<evidence type="ECO:0000313" key="18">
    <source>
        <dbReference type="Proteomes" id="UP000287330"/>
    </source>
</evidence>
<evidence type="ECO:0000256" key="2">
    <source>
        <dbReference type="ARBA" id="ARBA00004236"/>
    </source>
</evidence>
<evidence type="ECO:0000256" key="10">
    <source>
        <dbReference type="ARBA" id="ARBA00022777"/>
    </source>
</evidence>
<keyword evidence="13" id="KW-0902">Two-component regulatory system</keyword>
<evidence type="ECO:0000256" key="4">
    <source>
        <dbReference type="ARBA" id="ARBA00022448"/>
    </source>
</evidence>
<evidence type="ECO:0000256" key="9">
    <source>
        <dbReference type="ARBA" id="ARBA00022741"/>
    </source>
</evidence>
<dbReference type="Pfam" id="PF00512">
    <property type="entry name" value="HisKA"/>
    <property type="match status" value="1"/>
</dbReference>
<sequence length="435" mass="49916">MDREYSSFGALKGLVLYLLPFAIIGAILGIFWQAMSLSMAGLLVWHYYYQQKLTDWLWNSRNMMPPTAPGSWSYIYDGIYRNQRRSQQRRRSLAQLLRRFREAAEALPDAAIVFRRDGSLLWSNQLAQFYFGLKWPDDAGMRLSNLIRHPEFFSYLSKGNFEEALTIPSPARDSLDIEIRVMPYSDDQYLLVARDVTQIKQLDNLRKDFVANVSHELKTPLTVLQGYLEMVEDPSMTPPGMMTKAVGEMQRQSERMRLLIDQLLELSRMETPSHDVFDRVVDAPVLLQQLQTEAEKLGKAKSINVHFDIAPIKVYGKEDALRSAMQNLITNAIRYNHEGGDIRVTWQMVGSEVEFSVEDTGPGIASEHLPRLTERFYRVDKDRNSERGGTGLGLSIVKQALQHHNCELQVNSALGKGSRFWFRLPAGLRVTNKRH</sequence>
<dbReference type="Gene3D" id="3.30.565.10">
    <property type="entry name" value="Histidine kinase-like ATPase, C-terminal domain"/>
    <property type="match status" value="1"/>
</dbReference>
<dbReference type="GO" id="GO:0005886">
    <property type="term" value="C:plasma membrane"/>
    <property type="evidence" value="ECO:0007669"/>
    <property type="project" value="UniProtKB-SubCell"/>
</dbReference>
<name>A0A432Y8G4_9GAMM</name>
<evidence type="ECO:0000256" key="5">
    <source>
        <dbReference type="ARBA" id="ARBA00022475"/>
    </source>
</evidence>
<dbReference type="EMBL" id="PIPV01000003">
    <property type="protein sequence ID" value="RUO57270.1"/>
    <property type="molecule type" value="Genomic_DNA"/>
</dbReference>
<dbReference type="SUPFAM" id="SSF55874">
    <property type="entry name" value="ATPase domain of HSP90 chaperone/DNA topoisomerase II/histidine kinase"/>
    <property type="match status" value="1"/>
</dbReference>
<dbReference type="GO" id="GO:0004721">
    <property type="term" value="F:phosphoprotein phosphatase activity"/>
    <property type="evidence" value="ECO:0007669"/>
    <property type="project" value="InterPro"/>
</dbReference>
<dbReference type="InterPro" id="IPR035965">
    <property type="entry name" value="PAS-like_dom_sf"/>
</dbReference>
<comment type="subcellular location">
    <subcellularLocation>
        <location evidence="2">Cell membrane</location>
    </subcellularLocation>
</comment>
<dbReference type="Gene3D" id="1.10.287.130">
    <property type="match status" value="1"/>
</dbReference>
<evidence type="ECO:0000256" key="15">
    <source>
        <dbReference type="SAM" id="Phobius"/>
    </source>
</evidence>
<dbReference type="SMART" id="SM00387">
    <property type="entry name" value="HATPase_c"/>
    <property type="match status" value="1"/>
</dbReference>
<keyword evidence="5" id="KW-1003">Cell membrane</keyword>
<dbReference type="GO" id="GO:0005524">
    <property type="term" value="F:ATP binding"/>
    <property type="evidence" value="ECO:0007669"/>
    <property type="project" value="UniProtKB-KW"/>
</dbReference>
<dbReference type="CDD" id="cd00082">
    <property type="entry name" value="HisKA"/>
    <property type="match status" value="1"/>
</dbReference>
<dbReference type="InterPro" id="IPR005467">
    <property type="entry name" value="His_kinase_dom"/>
</dbReference>
<keyword evidence="7 17" id="KW-0808">Transferase</keyword>
<dbReference type="InterPro" id="IPR021766">
    <property type="entry name" value="PhoR_N"/>
</dbReference>
<comment type="caution">
    <text evidence="17">The sequence shown here is derived from an EMBL/GenBank/DDBJ whole genome shotgun (WGS) entry which is preliminary data.</text>
</comment>
<evidence type="ECO:0000259" key="16">
    <source>
        <dbReference type="PROSITE" id="PS50109"/>
    </source>
</evidence>
<dbReference type="Gene3D" id="3.30.450.20">
    <property type="entry name" value="PAS domain"/>
    <property type="match status" value="1"/>
</dbReference>
<dbReference type="SMART" id="SM00388">
    <property type="entry name" value="HisKA"/>
    <property type="match status" value="1"/>
</dbReference>
<dbReference type="SUPFAM" id="SSF47384">
    <property type="entry name" value="Homodimeric domain of signal transducing histidine kinase"/>
    <property type="match status" value="1"/>
</dbReference>
<dbReference type="InterPro" id="IPR014310">
    <property type="entry name" value="Sig_transdc_His_kinase_PhoR"/>
</dbReference>
<evidence type="ECO:0000313" key="17">
    <source>
        <dbReference type="EMBL" id="RUO57270.1"/>
    </source>
</evidence>
<dbReference type="Pfam" id="PF11808">
    <property type="entry name" value="PhoR"/>
    <property type="match status" value="1"/>
</dbReference>
<keyword evidence="18" id="KW-1185">Reference proteome</keyword>
<feature type="domain" description="Histidine kinase" evidence="16">
    <location>
        <begin position="212"/>
        <end position="428"/>
    </location>
</feature>
<evidence type="ECO:0000256" key="1">
    <source>
        <dbReference type="ARBA" id="ARBA00000085"/>
    </source>
</evidence>
<dbReference type="InterPro" id="IPR036097">
    <property type="entry name" value="HisK_dim/P_sf"/>
</dbReference>
<dbReference type="FunFam" id="1.10.287.130:FF:000008">
    <property type="entry name" value="Two-component sensor histidine kinase"/>
    <property type="match status" value="1"/>
</dbReference>
<keyword evidence="10 17" id="KW-0418">Kinase</keyword>
<dbReference type="NCBIfam" id="TIGR02966">
    <property type="entry name" value="phoR_proteo"/>
    <property type="match status" value="1"/>
</dbReference>
<keyword evidence="14 15" id="KW-0472">Membrane</keyword>
<dbReference type="PROSITE" id="PS50109">
    <property type="entry name" value="HIS_KIN"/>
    <property type="match status" value="1"/>
</dbReference>
<dbReference type="AlphaFoldDB" id="A0A432Y8G4"/>
<dbReference type="EC" id="2.7.13.3" evidence="3"/>
<evidence type="ECO:0000256" key="14">
    <source>
        <dbReference type="ARBA" id="ARBA00023136"/>
    </source>
</evidence>
<keyword evidence="9" id="KW-0547">Nucleotide-binding</keyword>
<evidence type="ECO:0000256" key="13">
    <source>
        <dbReference type="ARBA" id="ARBA00023012"/>
    </source>
</evidence>
<evidence type="ECO:0000256" key="3">
    <source>
        <dbReference type="ARBA" id="ARBA00012438"/>
    </source>
</evidence>
<feature type="transmembrane region" description="Helical" evidence="15">
    <location>
        <begin position="15"/>
        <end position="48"/>
    </location>
</feature>
<dbReference type="NCBIfam" id="NF008235">
    <property type="entry name" value="PRK11006.1"/>
    <property type="match status" value="1"/>
</dbReference>
<dbReference type="PANTHER" id="PTHR45453:SF1">
    <property type="entry name" value="PHOSPHATE REGULON SENSOR PROTEIN PHOR"/>
    <property type="match status" value="1"/>
</dbReference>
<dbReference type="PANTHER" id="PTHR45453">
    <property type="entry name" value="PHOSPHATE REGULON SENSOR PROTEIN PHOR"/>
    <property type="match status" value="1"/>
</dbReference>
<dbReference type="GO" id="GO:0000155">
    <property type="term" value="F:phosphorelay sensor kinase activity"/>
    <property type="evidence" value="ECO:0007669"/>
    <property type="project" value="InterPro"/>
</dbReference>
<keyword evidence="11" id="KW-0067">ATP-binding</keyword>
<keyword evidence="12 15" id="KW-1133">Transmembrane helix</keyword>
<evidence type="ECO:0000256" key="7">
    <source>
        <dbReference type="ARBA" id="ARBA00022679"/>
    </source>
</evidence>
<dbReference type="InterPro" id="IPR003661">
    <property type="entry name" value="HisK_dim/P_dom"/>
</dbReference>
<dbReference type="OrthoDB" id="9813151at2"/>
<proteinExistence type="predicted"/>
<reference evidence="18" key="1">
    <citation type="journal article" date="2018" name="Front. Microbiol.">
        <title>Genome-Based Analysis Reveals the Taxonomy and Diversity of the Family Idiomarinaceae.</title>
        <authorList>
            <person name="Liu Y."/>
            <person name="Lai Q."/>
            <person name="Shao Z."/>
        </authorList>
    </citation>
    <scope>NUCLEOTIDE SEQUENCE [LARGE SCALE GENOMIC DNA]</scope>
    <source>
        <strain evidence="18">F23</strain>
    </source>
</reference>
<keyword evidence="8 15" id="KW-0812">Transmembrane</keyword>
<evidence type="ECO:0000256" key="12">
    <source>
        <dbReference type="ARBA" id="ARBA00022989"/>
    </source>
</evidence>
<dbReference type="Pfam" id="PF02518">
    <property type="entry name" value="HATPase_c"/>
    <property type="match status" value="1"/>
</dbReference>
<comment type="catalytic activity">
    <reaction evidence="1">
        <text>ATP + protein L-histidine = ADP + protein N-phospho-L-histidine.</text>
        <dbReference type="EC" id="2.7.13.3"/>
    </reaction>
</comment>
<dbReference type="PRINTS" id="PR00344">
    <property type="entry name" value="BCTRLSENSOR"/>
</dbReference>
<evidence type="ECO:0000256" key="8">
    <source>
        <dbReference type="ARBA" id="ARBA00022692"/>
    </source>
</evidence>
<evidence type="ECO:0000256" key="6">
    <source>
        <dbReference type="ARBA" id="ARBA00022553"/>
    </source>
</evidence>